<sequence length="29" mass="3273">MAALPHSIRWSAISYSATSITTYKLDYPQ</sequence>
<proteinExistence type="predicted"/>
<organism evidence="1">
    <name type="scientific">Siphoviridae sp. ctKcB20</name>
    <dbReference type="NCBI Taxonomy" id="2827568"/>
    <lineage>
        <taxon>Viruses</taxon>
        <taxon>Duplodnaviria</taxon>
        <taxon>Heunggongvirae</taxon>
        <taxon>Uroviricota</taxon>
        <taxon>Caudoviricetes</taxon>
    </lineage>
</organism>
<name>A0A8S5LLR2_9CAUD</name>
<evidence type="ECO:0000313" key="1">
    <source>
        <dbReference type="EMBL" id="DAD70834.1"/>
    </source>
</evidence>
<reference evidence="1" key="1">
    <citation type="journal article" date="2021" name="Proc. Natl. Acad. Sci. U.S.A.">
        <title>A Catalog of Tens of Thousands of Viruses from Human Metagenomes Reveals Hidden Associations with Chronic Diseases.</title>
        <authorList>
            <person name="Tisza M.J."/>
            <person name="Buck C.B."/>
        </authorList>
    </citation>
    <scope>NUCLEOTIDE SEQUENCE</scope>
    <source>
        <strain evidence="1">CtKcB20</strain>
    </source>
</reference>
<dbReference type="EMBL" id="BK015870">
    <property type="protein sequence ID" value="DAD70834.1"/>
    <property type="molecule type" value="Genomic_DNA"/>
</dbReference>
<accession>A0A8S5LLR2</accession>
<protein>
    <submittedName>
        <fullName evidence="1">Uncharacterized protein</fullName>
    </submittedName>
</protein>